<comment type="caution">
    <text evidence="1">The sequence shown here is derived from an EMBL/GenBank/DDBJ whole genome shotgun (WGS) entry which is preliminary data.</text>
</comment>
<sequence length="110" mass="12836">MRTSLEKFKQFWNGPTLPTLFTNVDECKTIEFTRSGTSRYTSTILGKSTDRNSLRFVVEEKDLGITRKNLFLTSKAAATIETIETFIWTIETFKTLYWKYVRQHIKQAAV</sequence>
<keyword evidence="2" id="KW-1185">Reference proteome</keyword>
<dbReference type="Proteomes" id="UP000276133">
    <property type="component" value="Unassembled WGS sequence"/>
</dbReference>
<organism evidence="1 2">
    <name type="scientific">Brachionus plicatilis</name>
    <name type="common">Marine rotifer</name>
    <name type="synonym">Brachionus muelleri</name>
    <dbReference type="NCBI Taxonomy" id="10195"/>
    <lineage>
        <taxon>Eukaryota</taxon>
        <taxon>Metazoa</taxon>
        <taxon>Spiralia</taxon>
        <taxon>Gnathifera</taxon>
        <taxon>Rotifera</taxon>
        <taxon>Eurotatoria</taxon>
        <taxon>Monogononta</taxon>
        <taxon>Pseudotrocha</taxon>
        <taxon>Ploima</taxon>
        <taxon>Brachionidae</taxon>
        <taxon>Brachionus</taxon>
    </lineage>
</organism>
<gene>
    <name evidence="1" type="ORF">BpHYR1_019718</name>
</gene>
<dbReference type="EMBL" id="REGN01008290">
    <property type="protein sequence ID" value="RNA03943.1"/>
    <property type="molecule type" value="Genomic_DNA"/>
</dbReference>
<name>A0A3M7PY50_BRAPC</name>
<evidence type="ECO:0000313" key="2">
    <source>
        <dbReference type="Proteomes" id="UP000276133"/>
    </source>
</evidence>
<evidence type="ECO:0000313" key="1">
    <source>
        <dbReference type="EMBL" id="RNA03943.1"/>
    </source>
</evidence>
<dbReference type="AlphaFoldDB" id="A0A3M7PY50"/>
<protein>
    <submittedName>
        <fullName evidence="1">Uncharacterized protein</fullName>
    </submittedName>
</protein>
<accession>A0A3M7PY50</accession>
<reference evidence="1 2" key="1">
    <citation type="journal article" date="2018" name="Sci. Rep.">
        <title>Genomic signatures of local adaptation to the degree of environmental predictability in rotifers.</title>
        <authorList>
            <person name="Franch-Gras L."/>
            <person name="Hahn C."/>
            <person name="Garcia-Roger E.M."/>
            <person name="Carmona M.J."/>
            <person name="Serra M."/>
            <person name="Gomez A."/>
        </authorList>
    </citation>
    <scope>NUCLEOTIDE SEQUENCE [LARGE SCALE GENOMIC DNA]</scope>
    <source>
        <strain evidence="1">HYR1</strain>
    </source>
</reference>
<proteinExistence type="predicted"/>